<keyword evidence="4" id="KW-1185">Reference proteome</keyword>
<evidence type="ECO:0000313" key="3">
    <source>
        <dbReference type="EMBL" id="OAM89395.1"/>
    </source>
</evidence>
<evidence type="ECO:0000313" key="4">
    <source>
        <dbReference type="Proteomes" id="UP000078486"/>
    </source>
</evidence>
<organism evidence="3 4">
    <name type="scientific">Termitidicoccus mucosus</name>
    <dbReference type="NCBI Taxonomy" id="1184151"/>
    <lineage>
        <taxon>Bacteria</taxon>
        <taxon>Pseudomonadati</taxon>
        <taxon>Verrucomicrobiota</taxon>
        <taxon>Opitutia</taxon>
        <taxon>Opitutales</taxon>
        <taxon>Opitutaceae</taxon>
        <taxon>Termitidicoccus</taxon>
    </lineage>
</organism>
<gene>
    <name evidence="3" type="ORF">AW736_13430</name>
</gene>
<dbReference type="InterPro" id="IPR007372">
    <property type="entry name" value="Lipid/polyisoprenoid-bd_YceI"/>
</dbReference>
<dbReference type="RefSeq" id="WP_068770706.1">
    <property type="nucleotide sequence ID" value="NZ_CP109796.1"/>
</dbReference>
<accession>A0A178IJG3</accession>
<dbReference type="EMBL" id="LRRQ01000097">
    <property type="protein sequence ID" value="OAM89395.1"/>
    <property type="molecule type" value="Genomic_DNA"/>
</dbReference>
<dbReference type="OrthoDB" id="116832at2"/>
<dbReference type="SMART" id="SM00867">
    <property type="entry name" value="YceI"/>
    <property type="match status" value="1"/>
</dbReference>
<dbReference type="Pfam" id="PF04264">
    <property type="entry name" value="YceI"/>
    <property type="match status" value="1"/>
</dbReference>
<sequence length="210" mass="21914">MKSNAIRSLLLTAATLGAAALSANAASLSYDFKDPKGVNNVQFKLDAPLESITGTATGISGEVTFDPARPGATTGRIVLAASSLTVGNPMMGEHLHSAGWLDVKQFPEIVFEAVSLANVRTQGAQTLADVSGRLTLKGVTKDVTVPVSLTHLPDKLGARLGDPNLKGDLLVLRATFEINRGDYNIQPGQNTDKVAETIHLSLSIAGAAKK</sequence>
<comment type="caution">
    <text evidence="3">The sequence shown here is derived from an EMBL/GenBank/DDBJ whole genome shotgun (WGS) entry which is preliminary data.</text>
</comment>
<evidence type="ECO:0000256" key="1">
    <source>
        <dbReference type="SAM" id="SignalP"/>
    </source>
</evidence>
<dbReference type="PANTHER" id="PTHR34406:SF1">
    <property type="entry name" value="PROTEIN YCEI"/>
    <property type="match status" value="1"/>
</dbReference>
<dbReference type="STRING" id="1184151.AW736_13430"/>
<evidence type="ECO:0000259" key="2">
    <source>
        <dbReference type="SMART" id="SM00867"/>
    </source>
</evidence>
<dbReference type="Gene3D" id="2.40.128.110">
    <property type="entry name" value="Lipid/polyisoprenoid-binding, YceI-like"/>
    <property type="match status" value="1"/>
</dbReference>
<dbReference type="AlphaFoldDB" id="A0A178IJG3"/>
<feature type="chain" id="PRO_5008089030" description="Lipid/polyisoprenoid-binding YceI-like domain-containing protein" evidence="1">
    <location>
        <begin position="26"/>
        <end position="210"/>
    </location>
</feature>
<feature type="domain" description="Lipid/polyisoprenoid-binding YceI-like" evidence="2">
    <location>
        <begin position="31"/>
        <end position="207"/>
    </location>
</feature>
<reference evidence="3 4" key="1">
    <citation type="submission" date="2016-01" db="EMBL/GenBank/DDBJ databases">
        <title>High potential of lignocellulose degradation of a new Verrucomicrobia species.</title>
        <authorList>
            <person name="Wang Y."/>
            <person name="Shi Y."/>
            <person name="Qiu Z."/>
            <person name="Liu S."/>
            <person name="Yang H."/>
        </authorList>
    </citation>
    <scope>NUCLEOTIDE SEQUENCE [LARGE SCALE GENOMIC DNA]</scope>
    <source>
        <strain evidence="3 4">TSB47</strain>
    </source>
</reference>
<dbReference type="Proteomes" id="UP000078486">
    <property type="component" value="Unassembled WGS sequence"/>
</dbReference>
<keyword evidence="1" id="KW-0732">Signal</keyword>
<protein>
    <recommendedName>
        <fullName evidence="2">Lipid/polyisoprenoid-binding YceI-like domain-containing protein</fullName>
    </recommendedName>
</protein>
<feature type="signal peptide" evidence="1">
    <location>
        <begin position="1"/>
        <end position="25"/>
    </location>
</feature>
<dbReference type="PANTHER" id="PTHR34406">
    <property type="entry name" value="PROTEIN YCEI"/>
    <property type="match status" value="1"/>
</dbReference>
<proteinExistence type="predicted"/>
<dbReference type="SUPFAM" id="SSF101874">
    <property type="entry name" value="YceI-like"/>
    <property type="match status" value="1"/>
</dbReference>
<name>A0A178IJG3_9BACT</name>
<dbReference type="InterPro" id="IPR036761">
    <property type="entry name" value="TTHA0802/YceI-like_sf"/>
</dbReference>